<evidence type="ECO:0000259" key="1">
    <source>
        <dbReference type="Pfam" id="PF14065"/>
    </source>
</evidence>
<accession>A0AA51UMM1</accession>
<organism evidence="2 3">
    <name type="scientific">Methanolobus sediminis</name>
    <dbReference type="NCBI Taxonomy" id="3072978"/>
    <lineage>
        <taxon>Archaea</taxon>
        <taxon>Methanobacteriati</taxon>
        <taxon>Methanobacteriota</taxon>
        <taxon>Stenosarchaea group</taxon>
        <taxon>Methanomicrobia</taxon>
        <taxon>Methanosarcinales</taxon>
        <taxon>Methanosarcinaceae</taxon>
        <taxon>Methanolobus</taxon>
    </lineage>
</organism>
<dbReference type="Proteomes" id="UP001182908">
    <property type="component" value="Chromosome"/>
</dbReference>
<reference evidence="2 3" key="1">
    <citation type="submission" date="2023-08" db="EMBL/GenBank/DDBJ databases">
        <title>Methanolobus mangrovi sp. nov. and Methanolobus sediminis sp. nov, two novel methylotrophic methanogens isolated from mangrove sediments in China.</title>
        <authorList>
            <person name="Zhou J."/>
        </authorList>
    </citation>
    <scope>NUCLEOTIDE SEQUENCE [LARGE SCALE GENOMIC DNA]</scope>
    <source>
        <strain evidence="2 3">FTZ6</strain>
    </source>
</reference>
<dbReference type="EMBL" id="CP133592">
    <property type="protein sequence ID" value="WMW25096.1"/>
    <property type="molecule type" value="Genomic_DNA"/>
</dbReference>
<sequence length="198" mass="22697">MGDYTSIAEVGETLIDLLRDNLDSRVRDSIVLISPGEIETGDNIRLSLFLYQITENTYLKNQEMQANDPFDPTRLRLPPLNLDLYYVLTSYPSNTIQDKTERAKEEHSLLGRAIQILNDNSILKGSALRGSLAECNEELHLNIAPISLDDITRIWSTFQNKPYRPSVCYLVTPVKVESTRQKEDKRVTERKLEKSLIR</sequence>
<dbReference type="KEGG" id="mseb:RE474_13590"/>
<feature type="domain" description="Pvc16 N-terminal" evidence="1">
    <location>
        <begin position="9"/>
        <end position="188"/>
    </location>
</feature>
<dbReference type="GeneID" id="84233769"/>
<evidence type="ECO:0000313" key="2">
    <source>
        <dbReference type="EMBL" id="WMW25096.1"/>
    </source>
</evidence>
<dbReference type="AlphaFoldDB" id="A0AA51UMM1"/>
<keyword evidence="3" id="KW-1185">Reference proteome</keyword>
<evidence type="ECO:0000313" key="3">
    <source>
        <dbReference type="Proteomes" id="UP001182908"/>
    </source>
</evidence>
<proteinExistence type="predicted"/>
<name>A0AA51UMM1_9EURY</name>
<protein>
    <submittedName>
        <fullName evidence="2">DUF4255 domain-containing protein</fullName>
    </submittedName>
</protein>
<gene>
    <name evidence="2" type="ORF">RE474_13590</name>
</gene>
<dbReference type="Pfam" id="PF14065">
    <property type="entry name" value="Pvc16_N"/>
    <property type="match status" value="1"/>
</dbReference>
<dbReference type="RefSeq" id="WP_309310904.1">
    <property type="nucleotide sequence ID" value="NZ_CP133592.1"/>
</dbReference>
<dbReference type="InterPro" id="IPR025351">
    <property type="entry name" value="Pvc16_N"/>
</dbReference>